<keyword evidence="8" id="KW-1185">Reference proteome</keyword>
<feature type="transmembrane region" description="Helical" evidence="6">
    <location>
        <begin position="185"/>
        <end position="203"/>
    </location>
</feature>
<dbReference type="InterPro" id="IPR036259">
    <property type="entry name" value="MFS_trans_sf"/>
</dbReference>
<comment type="caution">
    <text evidence="7">The sequence shown here is derived from an EMBL/GenBank/DDBJ whole genome shotgun (WGS) entry which is preliminary data.</text>
</comment>
<accession>A0AAD4ESG3</accession>
<dbReference type="Gene3D" id="1.20.1250.20">
    <property type="entry name" value="MFS general substrate transporter like domains"/>
    <property type="match status" value="1"/>
</dbReference>
<gene>
    <name evidence="7" type="ORF">NEMBOFW57_009143</name>
</gene>
<dbReference type="Proteomes" id="UP001197093">
    <property type="component" value="Unassembled WGS sequence"/>
</dbReference>
<keyword evidence="2" id="KW-0813">Transport</keyword>
<dbReference type="SUPFAM" id="SSF103473">
    <property type="entry name" value="MFS general substrate transporter"/>
    <property type="match status" value="1"/>
</dbReference>
<feature type="transmembrane region" description="Helical" evidence="6">
    <location>
        <begin position="161"/>
        <end position="178"/>
    </location>
</feature>
<evidence type="ECO:0000256" key="3">
    <source>
        <dbReference type="ARBA" id="ARBA00022692"/>
    </source>
</evidence>
<feature type="transmembrane region" description="Helical" evidence="6">
    <location>
        <begin position="51"/>
        <end position="70"/>
    </location>
</feature>
<dbReference type="PANTHER" id="PTHR43791:SF103">
    <property type="entry name" value="MAJOR FACILITATOR SUPERFAMILY (MFS) PROFILE DOMAIN-CONTAINING PROTEIN-RELATED"/>
    <property type="match status" value="1"/>
</dbReference>
<feature type="transmembrane region" description="Helical" evidence="6">
    <location>
        <begin position="243"/>
        <end position="264"/>
    </location>
</feature>
<feature type="transmembrane region" description="Helical" evidence="6">
    <location>
        <begin position="135"/>
        <end position="155"/>
    </location>
</feature>
<organism evidence="7 8">
    <name type="scientific">Staphylotrichum longicolle</name>
    <dbReference type="NCBI Taxonomy" id="669026"/>
    <lineage>
        <taxon>Eukaryota</taxon>
        <taxon>Fungi</taxon>
        <taxon>Dikarya</taxon>
        <taxon>Ascomycota</taxon>
        <taxon>Pezizomycotina</taxon>
        <taxon>Sordariomycetes</taxon>
        <taxon>Sordariomycetidae</taxon>
        <taxon>Sordariales</taxon>
        <taxon>Chaetomiaceae</taxon>
        <taxon>Staphylotrichum</taxon>
    </lineage>
</organism>
<keyword evidence="4 6" id="KW-1133">Transmembrane helix</keyword>
<sequence length="338" mass="38088">MTMIISMWYRRDEQPLRQCAWFAGNTIAGLFGALIGYGLGHIQSIAPWKAVFLVFGAFTVAFSFVCFYYLPDSPLNARFLTAEERAKAIIRVEDNMTGIKNDEWKREQAIEALCDPNTWFLVLYQLASNIPNNGIITFANLIIFGFGFSILNTLLLNMIGSVFQLFFLLVSAVGTTYIKRSRTYFMMFNMAVSIAGAVMVRQIDASNKWARLFGQALAISYPANFPMVMAMTSSNFGGFTKKTTVSALTFIAYCAGNIIGPQLFFAREAPGYPSGFLAIIICFSFGFVVILAQRFYLIRENKRRDRASNEEEVTAPTDPGLNLMDKTDRQIPQFRYVY</sequence>
<proteinExistence type="predicted"/>
<dbReference type="Pfam" id="PF07690">
    <property type="entry name" value="MFS_1"/>
    <property type="match status" value="1"/>
</dbReference>
<evidence type="ECO:0000256" key="6">
    <source>
        <dbReference type="SAM" id="Phobius"/>
    </source>
</evidence>
<dbReference type="GO" id="GO:0022857">
    <property type="term" value="F:transmembrane transporter activity"/>
    <property type="evidence" value="ECO:0007669"/>
    <property type="project" value="InterPro"/>
</dbReference>
<comment type="subcellular location">
    <subcellularLocation>
        <location evidence="1">Membrane</location>
        <topology evidence="1">Multi-pass membrane protein</topology>
    </subcellularLocation>
</comment>
<dbReference type="InterPro" id="IPR011701">
    <property type="entry name" value="MFS"/>
</dbReference>
<evidence type="ECO:0000256" key="5">
    <source>
        <dbReference type="ARBA" id="ARBA00023136"/>
    </source>
</evidence>
<feature type="transmembrane region" description="Helical" evidence="6">
    <location>
        <begin position="276"/>
        <end position="297"/>
    </location>
</feature>
<feature type="transmembrane region" description="Helical" evidence="6">
    <location>
        <begin position="20"/>
        <end position="39"/>
    </location>
</feature>
<dbReference type="GO" id="GO:0016020">
    <property type="term" value="C:membrane"/>
    <property type="evidence" value="ECO:0007669"/>
    <property type="project" value="UniProtKB-SubCell"/>
</dbReference>
<dbReference type="AlphaFoldDB" id="A0AAD4ESG3"/>
<keyword evidence="5 6" id="KW-0472">Membrane</keyword>
<evidence type="ECO:0000313" key="8">
    <source>
        <dbReference type="Proteomes" id="UP001197093"/>
    </source>
</evidence>
<dbReference type="PANTHER" id="PTHR43791">
    <property type="entry name" value="PERMEASE-RELATED"/>
    <property type="match status" value="1"/>
</dbReference>
<evidence type="ECO:0000256" key="1">
    <source>
        <dbReference type="ARBA" id="ARBA00004141"/>
    </source>
</evidence>
<protein>
    <recommendedName>
        <fullName evidence="9">Allantoate permease</fullName>
    </recommendedName>
</protein>
<feature type="transmembrane region" description="Helical" evidence="6">
    <location>
        <begin position="209"/>
        <end position="231"/>
    </location>
</feature>
<evidence type="ECO:0008006" key="9">
    <source>
        <dbReference type="Google" id="ProtNLM"/>
    </source>
</evidence>
<dbReference type="EMBL" id="JAHCVI010000004">
    <property type="protein sequence ID" value="KAG7286826.1"/>
    <property type="molecule type" value="Genomic_DNA"/>
</dbReference>
<keyword evidence="3 6" id="KW-0812">Transmembrane</keyword>
<reference evidence="7" key="1">
    <citation type="submission" date="2023-02" db="EMBL/GenBank/DDBJ databases">
        <authorList>
            <person name="Palmer J.M."/>
        </authorList>
    </citation>
    <scope>NUCLEOTIDE SEQUENCE</scope>
    <source>
        <strain evidence="7">FW57</strain>
    </source>
</reference>
<evidence type="ECO:0000256" key="4">
    <source>
        <dbReference type="ARBA" id="ARBA00022989"/>
    </source>
</evidence>
<evidence type="ECO:0000313" key="7">
    <source>
        <dbReference type="EMBL" id="KAG7286826.1"/>
    </source>
</evidence>
<evidence type="ECO:0000256" key="2">
    <source>
        <dbReference type="ARBA" id="ARBA00022448"/>
    </source>
</evidence>
<name>A0AAD4ESG3_9PEZI</name>